<organism evidence="2 3">
    <name type="scientific">Sporosarcina luteola</name>
    <dbReference type="NCBI Taxonomy" id="582850"/>
    <lineage>
        <taxon>Bacteria</taxon>
        <taxon>Bacillati</taxon>
        <taxon>Bacillota</taxon>
        <taxon>Bacilli</taxon>
        <taxon>Bacillales</taxon>
        <taxon>Caryophanaceae</taxon>
        <taxon>Sporosarcina</taxon>
    </lineage>
</organism>
<keyword evidence="1" id="KW-1133">Transmembrane helix</keyword>
<evidence type="ECO:0000256" key="1">
    <source>
        <dbReference type="SAM" id="Phobius"/>
    </source>
</evidence>
<keyword evidence="1" id="KW-0812">Transmembrane</keyword>
<evidence type="ECO:0000313" key="3">
    <source>
        <dbReference type="Proteomes" id="UP000321901"/>
    </source>
</evidence>
<dbReference type="AlphaFoldDB" id="A0A511ZC61"/>
<proteinExistence type="predicted"/>
<keyword evidence="3" id="KW-1185">Reference proteome</keyword>
<evidence type="ECO:0000313" key="2">
    <source>
        <dbReference type="EMBL" id="GEN85013.1"/>
    </source>
</evidence>
<comment type="caution">
    <text evidence="2">The sequence shown here is derived from an EMBL/GenBank/DDBJ whole genome shotgun (WGS) entry which is preliminary data.</text>
</comment>
<accession>A0A511ZC61</accession>
<evidence type="ECO:0008006" key="4">
    <source>
        <dbReference type="Google" id="ProtNLM"/>
    </source>
</evidence>
<protein>
    <recommendedName>
        <fullName evidence="4">Sigma-X negative effector</fullName>
    </recommendedName>
</protein>
<reference evidence="2 3" key="1">
    <citation type="submission" date="2019-07" db="EMBL/GenBank/DDBJ databases">
        <title>Whole genome shotgun sequence of Sporosarcina luteola NBRC 105378.</title>
        <authorList>
            <person name="Hosoyama A."/>
            <person name="Uohara A."/>
            <person name="Ohji S."/>
            <person name="Ichikawa N."/>
        </authorList>
    </citation>
    <scope>NUCLEOTIDE SEQUENCE [LARGE SCALE GENOMIC DNA]</scope>
    <source>
        <strain evidence="2 3">NBRC 105378</strain>
    </source>
</reference>
<sequence>MANNQWDDEKVEKLLHSVPKIKDERSSTDILERLKQDERLKQTRRPKMKRWIPSIVAVAALLVFSLLVPSMIKQTNTSHEIGSESLQTNDDFSAKRSMDTDAEVEESSIIESNDAVEPAAFSIRAMMESHVLLLEEAHDALLLPIGLVHEANVVPVTFILSSDEVDENQSDSVALYNKYAAVIDEVGYGFDEYHPYKGEISVSDNTVIHQLPKDHQYDMSTATISVYMNSMKATFTDQERFKVVDTEDKPLAFDYVGEEMADSLEIRLPYFKYTMPSGKVYLVPYENGDSSTVTEALLAMKHAENDIVEEVVPEGVDYKVEVSDEIAILTFDESVDLNALPQNEALEMIEGFMLTANNYGLQIQLNNTEQEHYNKYDLTKPLPKIAGANPIWLP</sequence>
<dbReference type="EMBL" id="BJYL01000055">
    <property type="protein sequence ID" value="GEN85013.1"/>
    <property type="molecule type" value="Genomic_DNA"/>
</dbReference>
<gene>
    <name evidence="2" type="ORF">SLU01_33250</name>
</gene>
<name>A0A511ZC61_9BACL</name>
<feature type="transmembrane region" description="Helical" evidence="1">
    <location>
        <begin position="51"/>
        <end position="72"/>
    </location>
</feature>
<dbReference type="RefSeq" id="WP_147060408.1">
    <property type="nucleotide sequence ID" value="NZ_BJYL01000055.1"/>
</dbReference>
<dbReference type="OrthoDB" id="2965336at2"/>
<dbReference type="Proteomes" id="UP000321901">
    <property type="component" value="Unassembled WGS sequence"/>
</dbReference>
<keyword evidence="1" id="KW-0472">Membrane</keyword>